<dbReference type="EMBL" id="MFGB01000016">
    <property type="protein sequence ID" value="OGF26358.1"/>
    <property type="molecule type" value="Genomic_DNA"/>
</dbReference>
<dbReference type="GO" id="GO:0004590">
    <property type="term" value="F:orotidine-5'-phosphate decarboxylase activity"/>
    <property type="evidence" value="ECO:0007669"/>
    <property type="project" value="InterPro"/>
</dbReference>
<dbReference type="SUPFAM" id="SSF51366">
    <property type="entry name" value="Ribulose-phoshate binding barrel"/>
    <property type="match status" value="1"/>
</dbReference>
<accession>A0A1F5SI09</accession>
<dbReference type="InterPro" id="IPR001754">
    <property type="entry name" value="OMPdeCOase_dom"/>
</dbReference>
<dbReference type="Gene3D" id="3.20.20.70">
    <property type="entry name" value="Aldolase class I"/>
    <property type="match status" value="1"/>
</dbReference>
<dbReference type="Pfam" id="PF00215">
    <property type="entry name" value="OMPdecase"/>
    <property type="match status" value="1"/>
</dbReference>
<name>A0A1F5SI09_9BACT</name>
<dbReference type="InterPro" id="IPR013785">
    <property type="entry name" value="Aldolase_TIM"/>
</dbReference>
<dbReference type="SMART" id="SM00934">
    <property type="entry name" value="OMPdecase"/>
    <property type="match status" value="1"/>
</dbReference>
<evidence type="ECO:0000313" key="3">
    <source>
        <dbReference type="EMBL" id="OGF26358.1"/>
    </source>
</evidence>
<dbReference type="InterPro" id="IPR011060">
    <property type="entry name" value="RibuloseP-bd_barrel"/>
</dbReference>
<dbReference type="STRING" id="1797994.A2227_03705"/>
<proteinExistence type="predicted"/>
<reference evidence="3 4" key="1">
    <citation type="journal article" date="2016" name="Nat. Commun.">
        <title>Thousands of microbial genomes shed light on interconnected biogeochemical processes in an aquifer system.</title>
        <authorList>
            <person name="Anantharaman K."/>
            <person name="Brown C.T."/>
            <person name="Hug L.A."/>
            <person name="Sharon I."/>
            <person name="Castelle C.J."/>
            <person name="Probst A.J."/>
            <person name="Thomas B.C."/>
            <person name="Singh A."/>
            <person name="Wilkins M.J."/>
            <person name="Karaoz U."/>
            <person name="Brodie E.L."/>
            <person name="Williams K.H."/>
            <person name="Hubbard S.S."/>
            <person name="Banfield J.F."/>
        </authorList>
    </citation>
    <scope>NUCLEOTIDE SEQUENCE [LARGE SCALE GENOMIC DNA]</scope>
</reference>
<gene>
    <name evidence="3" type="ORF">A2227_03705</name>
</gene>
<sequence>MKKPLIPALDGHRTKADIIKAAVDIGHSPLSGIIHYWKINDAAHLERSTGQAVIKALRRAIGKDRSCGIFLDLKLTETNGSLGNIARHYADSRPDILTVTGKVSTRGFIELRRILPKTKIALVSVLSDITEEECRFRWCKSVQDLMISEIEGIQDYYRRLKSYTDPATAFDMVVCSPDEVGSLSRRFSWLEFVVPGIRDAWMVNGQQARFSGIVRTLDNGADYVVIGAQIARGNPEKGITAEESRNLTLSELERRGKA</sequence>
<evidence type="ECO:0000259" key="2">
    <source>
        <dbReference type="SMART" id="SM00934"/>
    </source>
</evidence>
<feature type="domain" description="Orotidine 5'-phosphate decarboxylase" evidence="2">
    <location>
        <begin position="4"/>
        <end position="243"/>
    </location>
</feature>
<dbReference type="AlphaFoldDB" id="A0A1F5SI09"/>
<evidence type="ECO:0000256" key="1">
    <source>
        <dbReference type="ARBA" id="ARBA00023239"/>
    </source>
</evidence>
<comment type="caution">
    <text evidence="3">The sequence shown here is derived from an EMBL/GenBank/DDBJ whole genome shotgun (WGS) entry which is preliminary data.</text>
</comment>
<protein>
    <recommendedName>
        <fullName evidence="2">Orotidine 5'-phosphate decarboxylase domain-containing protein</fullName>
    </recommendedName>
</protein>
<dbReference type="GO" id="GO:0006207">
    <property type="term" value="P:'de novo' pyrimidine nucleobase biosynthetic process"/>
    <property type="evidence" value="ECO:0007669"/>
    <property type="project" value="InterPro"/>
</dbReference>
<evidence type="ECO:0000313" key="4">
    <source>
        <dbReference type="Proteomes" id="UP000178367"/>
    </source>
</evidence>
<dbReference type="Proteomes" id="UP000178367">
    <property type="component" value="Unassembled WGS sequence"/>
</dbReference>
<organism evidence="3 4">
    <name type="scientific">Candidatus Falkowbacteria bacterium RIFOXYA2_FULL_47_19</name>
    <dbReference type="NCBI Taxonomy" id="1797994"/>
    <lineage>
        <taxon>Bacteria</taxon>
        <taxon>Candidatus Falkowiibacteriota</taxon>
    </lineage>
</organism>
<keyword evidence="1" id="KW-0456">Lyase</keyword>